<keyword evidence="2" id="KW-0472">Membrane</keyword>
<dbReference type="PANTHER" id="PTHR12697:SF5">
    <property type="entry name" value="DEOXYHYPUSINE HYDROXYLASE"/>
    <property type="match status" value="1"/>
</dbReference>
<dbReference type="GO" id="GO:0016491">
    <property type="term" value="F:oxidoreductase activity"/>
    <property type="evidence" value="ECO:0007669"/>
    <property type="project" value="TreeGrafter"/>
</dbReference>
<dbReference type="PANTHER" id="PTHR12697">
    <property type="entry name" value="PBS LYASE HEAT-LIKE PROTEIN"/>
    <property type="match status" value="1"/>
</dbReference>
<dbReference type="InterPro" id="IPR021133">
    <property type="entry name" value="HEAT_type_2"/>
</dbReference>
<feature type="transmembrane region" description="Helical" evidence="2">
    <location>
        <begin position="12"/>
        <end position="32"/>
    </location>
</feature>
<name>A0A517W101_9PLAN</name>
<keyword evidence="3" id="KW-0456">Lyase</keyword>
<dbReference type="EMBL" id="CP037920">
    <property type="protein sequence ID" value="QDT98916.1"/>
    <property type="molecule type" value="Genomic_DNA"/>
</dbReference>
<keyword evidence="2" id="KW-1133">Transmembrane helix</keyword>
<organism evidence="3 4">
    <name type="scientific">Gimesia aquarii</name>
    <dbReference type="NCBI Taxonomy" id="2527964"/>
    <lineage>
        <taxon>Bacteria</taxon>
        <taxon>Pseudomonadati</taxon>
        <taxon>Planctomycetota</taxon>
        <taxon>Planctomycetia</taxon>
        <taxon>Planctomycetales</taxon>
        <taxon>Planctomycetaceae</taxon>
        <taxon>Gimesia</taxon>
    </lineage>
</organism>
<evidence type="ECO:0000313" key="4">
    <source>
        <dbReference type="Proteomes" id="UP000318704"/>
    </source>
</evidence>
<dbReference type="RefSeq" id="WP_144987953.1">
    <property type="nucleotide sequence ID" value="NZ_CP037920.1"/>
</dbReference>
<dbReference type="InterPro" id="IPR004155">
    <property type="entry name" value="PBS_lyase_HEAT"/>
</dbReference>
<dbReference type="InterPro" id="IPR016024">
    <property type="entry name" value="ARM-type_fold"/>
</dbReference>
<protein>
    <submittedName>
        <fullName evidence="3">Putative lyase</fullName>
    </submittedName>
</protein>
<dbReference type="GO" id="GO:0016829">
    <property type="term" value="F:lyase activity"/>
    <property type="evidence" value="ECO:0007669"/>
    <property type="project" value="UniProtKB-KW"/>
</dbReference>
<dbReference type="SMART" id="SM00567">
    <property type="entry name" value="EZ_HEAT"/>
    <property type="match status" value="6"/>
</dbReference>
<dbReference type="InterPro" id="IPR011989">
    <property type="entry name" value="ARM-like"/>
</dbReference>
<dbReference type="AlphaFoldDB" id="A0A517W101"/>
<dbReference type="Pfam" id="PF13646">
    <property type="entry name" value="HEAT_2"/>
    <property type="match status" value="2"/>
</dbReference>
<proteinExistence type="predicted"/>
<gene>
    <name evidence="3" type="ORF">V144x_44260</name>
</gene>
<comment type="function">
    <text evidence="1">Catalyzes the hydroxylation of the N(6)-(4-aminobutyl)-L-lysine intermediate produced by deoxyhypusine synthase/DHPS on a critical lysine of the eukaryotic translation initiation factor 5A/eIF-5A. This is the second step of the post-translational modification of that lysine into an unusual amino acid residue named hypusine. Hypusination is unique to mature eIF-5A factor and is essential for its function.</text>
</comment>
<evidence type="ECO:0000256" key="2">
    <source>
        <dbReference type="SAM" id="Phobius"/>
    </source>
</evidence>
<sequence>MSQSKPSSWINTRDIFVVACLVIVAIGLLIYLTGHNTQSQAVEELVQAVESFNVPETEKALKKVKLNEVTELAVPRLIELLDSNPKTVYAPTLSLAFTELGSDSISGLVEKVQPMEEAKTRTQAMYMLSKIAPGHENQQVAQALIQALNDEDKNVRFSAAQAIAHIDTTKAAETLPILAELLKDPSGSIRAESIYHIGLFGKRAEAVLPEVLLALKDPVATVRVIAAKSICKVGTPDKRVIDALSEMLFDESLNCQSEAALALGQLGSQSEPAVPAILDALKLLKNPDRHSKRQQELTRSSMVNALGAIGSAKPEVIQTLIDTLNEKKYGISRVAAATSLKNLGPKAIKAVPVLVKIIDESKEELKGHSEISPAAKLQMELQLDHRLSSEAAIALREIDLETFERVCDESSSEAQ</sequence>
<dbReference type="SUPFAM" id="SSF48371">
    <property type="entry name" value="ARM repeat"/>
    <property type="match status" value="1"/>
</dbReference>
<evidence type="ECO:0000256" key="1">
    <source>
        <dbReference type="ARBA" id="ARBA00045876"/>
    </source>
</evidence>
<dbReference type="Proteomes" id="UP000318704">
    <property type="component" value="Chromosome"/>
</dbReference>
<dbReference type="KEGG" id="gaw:V144x_44260"/>
<evidence type="ECO:0000313" key="3">
    <source>
        <dbReference type="EMBL" id="QDT98916.1"/>
    </source>
</evidence>
<dbReference type="Gene3D" id="1.25.10.10">
    <property type="entry name" value="Leucine-rich Repeat Variant"/>
    <property type="match status" value="2"/>
</dbReference>
<dbReference type="PROSITE" id="PS50077">
    <property type="entry name" value="HEAT_REPEAT"/>
    <property type="match status" value="1"/>
</dbReference>
<keyword evidence="2" id="KW-0812">Transmembrane</keyword>
<accession>A0A517W101</accession>
<reference evidence="3 4" key="1">
    <citation type="submission" date="2019-03" db="EMBL/GenBank/DDBJ databases">
        <title>Deep-cultivation of Planctomycetes and their phenomic and genomic characterization uncovers novel biology.</title>
        <authorList>
            <person name="Wiegand S."/>
            <person name="Jogler M."/>
            <person name="Boedeker C."/>
            <person name="Pinto D."/>
            <person name="Vollmers J."/>
            <person name="Rivas-Marin E."/>
            <person name="Kohn T."/>
            <person name="Peeters S.H."/>
            <person name="Heuer A."/>
            <person name="Rast P."/>
            <person name="Oberbeckmann S."/>
            <person name="Bunk B."/>
            <person name="Jeske O."/>
            <person name="Meyerdierks A."/>
            <person name="Storesund J.E."/>
            <person name="Kallscheuer N."/>
            <person name="Luecker S."/>
            <person name="Lage O.M."/>
            <person name="Pohl T."/>
            <person name="Merkel B.J."/>
            <person name="Hornburger P."/>
            <person name="Mueller R.-W."/>
            <person name="Bruemmer F."/>
            <person name="Labrenz M."/>
            <person name="Spormann A.M."/>
            <person name="Op den Camp H."/>
            <person name="Overmann J."/>
            <person name="Amann R."/>
            <person name="Jetten M.S.M."/>
            <person name="Mascher T."/>
            <person name="Medema M.H."/>
            <person name="Devos D.P."/>
            <person name="Kaster A.-K."/>
            <person name="Ovreas L."/>
            <person name="Rohde M."/>
            <person name="Galperin M.Y."/>
            <person name="Jogler C."/>
        </authorList>
    </citation>
    <scope>NUCLEOTIDE SEQUENCE [LARGE SCALE GENOMIC DNA]</scope>
    <source>
        <strain evidence="3 4">V144</strain>
    </source>
</reference>